<keyword evidence="2" id="KW-1185">Reference proteome</keyword>
<accession>A0A852ZKJ6</accession>
<dbReference type="RefSeq" id="WP_179791094.1">
    <property type="nucleotide sequence ID" value="NZ_BAAARR010000012.1"/>
</dbReference>
<dbReference type="Pfam" id="PF05988">
    <property type="entry name" value="DUF899"/>
    <property type="match status" value="1"/>
</dbReference>
<dbReference type="EMBL" id="JACBZH010000001">
    <property type="protein sequence ID" value="NYH93587.1"/>
    <property type="molecule type" value="Genomic_DNA"/>
</dbReference>
<reference evidence="1 2" key="1">
    <citation type="submission" date="2020-07" db="EMBL/GenBank/DDBJ databases">
        <title>Sequencing the genomes of 1000 actinobacteria strains.</title>
        <authorList>
            <person name="Klenk H.-P."/>
        </authorList>
    </citation>
    <scope>NUCLEOTIDE SEQUENCE [LARGE SCALE GENOMIC DNA]</scope>
    <source>
        <strain evidence="1 2">DSM 18448</strain>
    </source>
</reference>
<dbReference type="Gene3D" id="3.40.30.10">
    <property type="entry name" value="Glutaredoxin"/>
    <property type="match status" value="1"/>
</dbReference>
<dbReference type="Proteomes" id="UP000579605">
    <property type="component" value="Unassembled WGS sequence"/>
</dbReference>
<evidence type="ECO:0000313" key="1">
    <source>
        <dbReference type="EMBL" id="NYH93587.1"/>
    </source>
</evidence>
<organism evidence="1 2">
    <name type="scientific">Actinopolymorpha rutila</name>
    <dbReference type="NCBI Taxonomy" id="446787"/>
    <lineage>
        <taxon>Bacteria</taxon>
        <taxon>Bacillati</taxon>
        <taxon>Actinomycetota</taxon>
        <taxon>Actinomycetes</taxon>
        <taxon>Propionibacteriales</taxon>
        <taxon>Actinopolymorphaceae</taxon>
        <taxon>Actinopolymorpha</taxon>
    </lineage>
</organism>
<dbReference type="AlphaFoldDB" id="A0A852ZKJ6"/>
<name>A0A852ZKJ6_9ACTN</name>
<dbReference type="InterPro" id="IPR036249">
    <property type="entry name" value="Thioredoxin-like_sf"/>
</dbReference>
<protein>
    <submittedName>
        <fullName evidence="1">Putative dithiol-disulfide oxidoreductase (DUF899 family)</fullName>
    </submittedName>
</protein>
<dbReference type="SUPFAM" id="SSF52833">
    <property type="entry name" value="Thioredoxin-like"/>
    <property type="match status" value="1"/>
</dbReference>
<proteinExistence type="predicted"/>
<dbReference type="InterPro" id="IPR010296">
    <property type="entry name" value="DUF899_thioredox"/>
</dbReference>
<evidence type="ECO:0000313" key="2">
    <source>
        <dbReference type="Proteomes" id="UP000579605"/>
    </source>
</evidence>
<sequence length="230" mass="25482">MADGETRRQPGESDEYAAARAALAEAEHDLTRRIEAVAQLRRALPPGGRVPEDFVFSEGPRDIDDGDVAGDVRMSELFCGHESLLLYSFMYDGNGAGCRMCTSLIDGYDGAAPDLEQRVGFAVVAPAPFHALRAYGRERRWRNVRLVADPDASFSRAYGAVTADGDLRSLMHVFTRRDGSIRHFYTAEKPPSDKGQDDRHLDLSWSLWGALDLTPEGRGADWRPVRPTRS</sequence>
<gene>
    <name evidence="1" type="ORF">F4554_006225</name>
</gene>
<comment type="caution">
    <text evidence="1">The sequence shown here is derived from an EMBL/GenBank/DDBJ whole genome shotgun (WGS) entry which is preliminary data.</text>
</comment>